<protein>
    <recommendedName>
        <fullName evidence="2">DUF6593 domain-containing protein</fullName>
    </recommendedName>
</protein>
<dbReference type="AlphaFoldDB" id="A0A550BYZ0"/>
<name>A0A550BYZ0_9AGAR</name>
<evidence type="ECO:0000259" key="2">
    <source>
        <dbReference type="Pfam" id="PF20236"/>
    </source>
</evidence>
<sequence>MASNTTEFTLTDRDFENTVLSTPPGARSTTPTPSSSQFHPSGEALIGTIILSGWHDHSVVVNSRNVTPARMRMMSVCVDRRRGHPSDGRLYKWKVEMGDFTLVDDETKQIVAFFERHNVLSSKASKIHVNPQGLPILDEIIATLVYMVRVQRRRERRRNHR</sequence>
<dbReference type="OrthoDB" id="3021178at2759"/>
<evidence type="ECO:0000256" key="1">
    <source>
        <dbReference type="SAM" id="MobiDB-lite"/>
    </source>
</evidence>
<comment type="caution">
    <text evidence="3">The sequence shown here is derived from an EMBL/GenBank/DDBJ whole genome shotgun (WGS) entry which is preliminary data.</text>
</comment>
<feature type="domain" description="DUF6593" evidence="2">
    <location>
        <begin position="5"/>
        <end position="152"/>
    </location>
</feature>
<dbReference type="Proteomes" id="UP000320762">
    <property type="component" value="Unassembled WGS sequence"/>
</dbReference>
<organism evidence="3 4">
    <name type="scientific">Schizophyllum amplum</name>
    <dbReference type="NCBI Taxonomy" id="97359"/>
    <lineage>
        <taxon>Eukaryota</taxon>
        <taxon>Fungi</taxon>
        <taxon>Dikarya</taxon>
        <taxon>Basidiomycota</taxon>
        <taxon>Agaricomycotina</taxon>
        <taxon>Agaricomycetes</taxon>
        <taxon>Agaricomycetidae</taxon>
        <taxon>Agaricales</taxon>
        <taxon>Schizophyllaceae</taxon>
        <taxon>Schizophyllum</taxon>
    </lineage>
</organism>
<gene>
    <name evidence="3" type="ORF">BD626DRAFT_550921</name>
</gene>
<reference evidence="3 4" key="1">
    <citation type="journal article" date="2019" name="New Phytol.">
        <title>Comparative genomics reveals unique wood-decay strategies and fruiting body development in the Schizophyllaceae.</title>
        <authorList>
            <person name="Almasi E."/>
            <person name="Sahu N."/>
            <person name="Krizsan K."/>
            <person name="Balint B."/>
            <person name="Kovacs G.M."/>
            <person name="Kiss B."/>
            <person name="Cseklye J."/>
            <person name="Drula E."/>
            <person name="Henrissat B."/>
            <person name="Nagy I."/>
            <person name="Chovatia M."/>
            <person name="Adam C."/>
            <person name="LaButti K."/>
            <person name="Lipzen A."/>
            <person name="Riley R."/>
            <person name="Grigoriev I.V."/>
            <person name="Nagy L.G."/>
        </authorList>
    </citation>
    <scope>NUCLEOTIDE SEQUENCE [LARGE SCALE GENOMIC DNA]</scope>
    <source>
        <strain evidence="3 4">NL-1724</strain>
    </source>
</reference>
<dbReference type="EMBL" id="VDMD01000042">
    <property type="protein sequence ID" value="TRM57770.1"/>
    <property type="molecule type" value="Genomic_DNA"/>
</dbReference>
<accession>A0A550BYZ0</accession>
<dbReference type="Pfam" id="PF20236">
    <property type="entry name" value="DUF6593"/>
    <property type="match status" value="1"/>
</dbReference>
<evidence type="ECO:0000313" key="4">
    <source>
        <dbReference type="Proteomes" id="UP000320762"/>
    </source>
</evidence>
<dbReference type="InterPro" id="IPR046528">
    <property type="entry name" value="DUF6593"/>
</dbReference>
<keyword evidence="4" id="KW-1185">Reference proteome</keyword>
<feature type="compositionally biased region" description="Polar residues" evidence="1">
    <location>
        <begin position="27"/>
        <end position="39"/>
    </location>
</feature>
<evidence type="ECO:0000313" key="3">
    <source>
        <dbReference type="EMBL" id="TRM57770.1"/>
    </source>
</evidence>
<feature type="region of interest" description="Disordered" evidence="1">
    <location>
        <begin position="1"/>
        <end position="39"/>
    </location>
</feature>
<proteinExistence type="predicted"/>